<protein>
    <submittedName>
        <fullName evidence="2">SPFH domain-containing protein</fullName>
    </submittedName>
</protein>
<proteinExistence type="predicted"/>
<keyword evidence="3" id="KW-1185">Reference proteome</keyword>
<dbReference type="RefSeq" id="WP_249736682.1">
    <property type="nucleotide sequence ID" value="NZ_JAKNCJ010000001.1"/>
</dbReference>
<dbReference type="PANTHER" id="PTHR37826:SF2">
    <property type="entry name" value="ZINC-RIBBON DOMAIN-CONTAINING PROTEIN"/>
    <property type="match status" value="1"/>
</dbReference>
<dbReference type="InterPro" id="IPR033880">
    <property type="entry name" value="SPFH_YdjI"/>
</dbReference>
<evidence type="ECO:0000313" key="2">
    <source>
        <dbReference type="EMBL" id="MCL6422587.1"/>
    </source>
</evidence>
<sequence>MGFIQAFKGAIGGMLADQWKDFLTIPEGLPPTAALFPAVARGTNAGRGSNVRGSDGVITNGSKILVPQGYGLITVIDGRATGFITEAGGYEFRGDAIDSQSIFAGDTPLSSTISMSWERFKFGGRPTSQQLAFFVNLKEIPDNRFGTQSEIYWDDAYLNAQVGAVARGSYTLRIVDPLLFVHNYVPANYITEEGAIFDFADQKNPAGNQLFTEVVSSLAAAFSRYVNDPDKGNRITRIQSDSVGFAQSLGAVVEEDYKWSTDRGLAIVKVAIASIEYDQNTRALLADVQKADALSGNRSQSFINQAVARGVQAAGENGGGGNLAMMGMGMGGVGGMVQPVQGGNPPGTQFQGQQAPQQGAPQQAAPADGAPAQGADPVAQLAQYKQMLEQGLISEDDYEAAKKKALGL</sequence>
<evidence type="ECO:0000256" key="1">
    <source>
        <dbReference type="SAM" id="MobiDB-lite"/>
    </source>
</evidence>
<accession>A0ABT0QY54</accession>
<dbReference type="CDD" id="cd03408">
    <property type="entry name" value="SPFH_like_u1"/>
    <property type="match status" value="1"/>
</dbReference>
<feature type="region of interest" description="Disordered" evidence="1">
    <location>
        <begin position="338"/>
        <end position="378"/>
    </location>
</feature>
<organism evidence="2 3">
    <name type="scientific">Brachybacterium equifaecis</name>
    <dbReference type="NCBI Taxonomy" id="2910770"/>
    <lineage>
        <taxon>Bacteria</taxon>
        <taxon>Bacillati</taxon>
        <taxon>Actinomycetota</taxon>
        <taxon>Actinomycetes</taxon>
        <taxon>Micrococcales</taxon>
        <taxon>Dermabacteraceae</taxon>
        <taxon>Brachybacterium</taxon>
    </lineage>
</organism>
<name>A0ABT0QY54_9MICO</name>
<dbReference type="PANTHER" id="PTHR37826">
    <property type="entry name" value="FLOTILLIN BAND_7_5 DOMAIN PROTEIN"/>
    <property type="match status" value="1"/>
</dbReference>
<reference evidence="2" key="1">
    <citation type="submission" date="2022-02" db="EMBL/GenBank/DDBJ databases">
        <authorList>
            <person name="Lee M."/>
            <person name="Kim S.-J."/>
            <person name="Jung M.-Y."/>
        </authorList>
    </citation>
    <scope>NUCLEOTIDE SEQUENCE</scope>
    <source>
        <strain evidence="2">JHP9</strain>
    </source>
</reference>
<dbReference type="EMBL" id="JAKNCJ010000001">
    <property type="protein sequence ID" value="MCL6422587.1"/>
    <property type="molecule type" value="Genomic_DNA"/>
</dbReference>
<dbReference type="Proteomes" id="UP001203761">
    <property type="component" value="Unassembled WGS sequence"/>
</dbReference>
<comment type="caution">
    <text evidence="2">The sequence shown here is derived from an EMBL/GenBank/DDBJ whole genome shotgun (WGS) entry which is preliminary data.</text>
</comment>
<evidence type="ECO:0000313" key="3">
    <source>
        <dbReference type="Proteomes" id="UP001203761"/>
    </source>
</evidence>
<gene>
    <name evidence="2" type="ORF">Bequi_04170</name>
</gene>